<evidence type="ECO:0000313" key="2">
    <source>
        <dbReference type="Proteomes" id="UP001157502"/>
    </source>
</evidence>
<dbReference type="Proteomes" id="UP001157502">
    <property type="component" value="Chromosome 16"/>
</dbReference>
<evidence type="ECO:0000313" key="1">
    <source>
        <dbReference type="EMBL" id="KAJ8000071.1"/>
    </source>
</evidence>
<reference evidence="1" key="1">
    <citation type="submission" date="2021-05" db="EMBL/GenBank/DDBJ databases">
        <authorList>
            <person name="Pan Q."/>
            <person name="Jouanno E."/>
            <person name="Zahm M."/>
            <person name="Klopp C."/>
            <person name="Cabau C."/>
            <person name="Louis A."/>
            <person name="Berthelot C."/>
            <person name="Parey E."/>
            <person name="Roest Crollius H."/>
            <person name="Montfort J."/>
            <person name="Robinson-Rechavi M."/>
            <person name="Bouchez O."/>
            <person name="Lampietro C."/>
            <person name="Lopez Roques C."/>
            <person name="Donnadieu C."/>
            <person name="Postlethwait J."/>
            <person name="Bobe J."/>
            <person name="Dillon D."/>
            <person name="Chandos A."/>
            <person name="von Hippel F."/>
            <person name="Guiguen Y."/>
        </authorList>
    </citation>
    <scope>NUCLEOTIDE SEQUENCE</scope>
    <source>
        <strain evidence="1">YG-Jan2019</strain>
    </source>
</reference>
<name>A0ACC2G929_DALPE</name>
<gene>
    <name evidence="1" type="ORF">DPEC_G00201040</name>
</gene>
<proteinExistence type="predicted"/>
<dbReference type="EMBL" id="CM055743">
    <property type="protein sequence ID" value="KAJ8000071.1"/>
    <property type="molecule type" value="Genomic_DNA"/>
</dbReference>
<protein>
    <submittedName>
        <fullName evidence="1">Uncharacterized protein</fullName>
    </submittedName>
</protein>
<comment type="caution">
    <text evidence="1">The sequence shown here is derived from an EMBL/GenBank/DDBJ whole genome shotgun (WGS) entry which is preliminary data.</text>
</comment>
<accession>A0ACC2G929</accession>
<keyword evidence="2" id="KW-1185">Reference proteome</keyword>
<sequence>MARDYVKHCPLLSPTINCWLVTAAAILLTIQAAWCQRVKVLPEVVAYPTESVNLRCQFVDGGETKLTQVSWIWEKVEGQRDNIAVFHPTYGESTPISRFSGRVSFISASLNNPSITIANLTMSDSGRFTCEYATYPSGNAQGTTSLVMLAKPKNSASALTAQASGDNKLVMVARCVAADGKPAANIRWTGLTSGKAVVNMTTSENGTVTVISEYFMVPSPSDHNREVQCIIDQRTQMQPQSYPVTLSIEYLPSVTIDGYDGNWYVGRKEAVLTCQADGNPPPTVTWSAVSGQMPEAVKIDGNRLTVRKVDAAVNTTFVCVGKNHLGVNQHQVTTAVTDRAITASPSTLAIFGGIIGVLLVLIIIGGVIFAVNKRKRNAQHGDGPPKHKPPPPMKTSSSTEMLNKPLPPQEKPTGMETQPLSHMTYYETSREPVTDLDGCDDDDDNVGGGAANGGTPAGLDDSAQYTDTDEMLNTEALPPYSNPEDHREHQDAPASTVARGESFMSAPMYV</sequence>
<organism evidence="1 2">
    <name type="scientific">Dallia pectoralis</name>
    <name type="common">Alaska blackfish</name>
    <dbReference type="NCBI Taxonomy" id="75939"/>
    <lineage>
        <taxon>Eukaryota</taxon>
        <taxon>Metazoa</taxon>
        <taxon>Chordata</taxon>
        <taxon>Craniata</taxon>
        <taxon>Vertebrata</taxon>
        <taxon>Euteleostomi</taxon>
        <taxon>Actinopterygii</taxon>
        <taxon>Neopterygii</taxon>
        <taxon>Teleostei</taxon>
        <taxon>Protacanthopterygii</taxon>
        <taxon>Esociformes</taxon>
        <taxon>Umbridae</taxon>
        <taxon>Dallia</taxon>
    </lineage>
</organism>